<feature type="region of interest" description="Disordered" evidence="1">
    <location>
        <begin position="141"/>
        <end position="166"/>
    </location>
</feature>
<dbReference type="OrthoDB" id="425925at2759"/>
<feature type="compositionally biased region" description="Acidic residues" evidence="1">
    <location>
        <begin position="141"/>
        <end position="163"/>
    </location>
</feature>
<keyword evidence="4" id="KW-1185">Reference proteome</keyword>
<proteinExistence type="predicted"/>
<dbReference type="AlphaFoldDB" id="A0A5C3LF33"/>
<evidence type="ECO:0000256" key="1">
    <source>
        <dbReference type="SAM" id="MobiDB-lite"/>
    </source>
</evidence>
<feature type="chain" id="PRO_5022772317" evidence="2">
    <location>
        <begin position="21"/>
        <end position="227"/>
    </location>
</feature>
<reference evidence="3 4" key="1">
    <citation type="journal article" date="2019" name="Nat. Ecol. Evol.">
        <title>Megaphylogeny resolves global patterns of mushroom evolution.</title>
        <authorList>
            <person name="Varga T."/>
            <person name="Krizsan K."/>
            <person name="Foldi C."/>
            <person name="Dima B."/>
            <person name="Sanchez-Garcia M."/>
            <person name="Sanchez-Ramirez S."/>
            <person name="Szollosi G.J."/>
            <person name="Szarkandi J.G."/>
            <person name="Papp V."/>
            <person name="Albert L."/>
            <person name="Andreopoulos W."/>
            <person name="Angelini C."/>
            <person name="Antonin V."/>
            <person name="Barry K.W."/>
            <person name="Bougher N.L."/>
            <person name="Buchanan P."/>
            <person name="Buyck B."/>
            <person name="Bense V."/>
            <person name="Catcheside P."/>
            <person name="Chovatia M."/>
            <person name="Cooper J."/>
            <person name="Damon W."/>
            <person name="Desjardin D."/>
            <person name="Finy P."/>
            <person name="Geml J."/>
            <person name="Haridas S."/>
            <person name="Hughes K."/>
            <person name="Justo A."/>
            <person name="Karasinski D."/>
            <person name="Kautmanova I."/>
            <person name="Kiss B."/>
            <person name="Kocsube S."/>
            <person name="Kotiranta H."/>
            <person name="LaButti K.M."/>
            <person name="Lechner B.E."/>
            <person name="Liimatainen K."/>
            <person name="Lipzen A."/>
            <person name="Lukacs Z."/>
            <person name="Mihaltcheva S."/>
            <person name="Morgado L.N."/>
            <person name="Niskanen T."/>
            <person name="Noordeloos M.E."/>
            <person name="Ohm R.A."/>
            <person name="Ortiz-Santana B."/>
            <person name="Ovrebo C."/>
            <person name="Racz N."/>
            <person name="Riley R."/>
            <person name="Savchenko A."/>
            <person name="Shiryaev A."/>
            <person name="Soop K."/>
            <person name="Spirin V."/>
            <person name="Szebenyi C."/>
            <person name="Tomsovsky M."/>
            <person name="Tulloss R.E."/>
            <person name="Uehling J."/>
            <person name="Grigoriev I.V."/>
            <person name="Vagvolgyi C."/>
            <person name="Papp T."/>
            <person name="Martin F.M."/>
            <person name="Miettinen O."/>
            <person name="Hibbett D.S."/>
            <person name="Nagy L.G."/>
        </authorList>
    </citation>
    <scope>NUCLEOTIDE SEQUENCE [LARGE SCALE GENOMIC DNA]</scope>
    <source>
        <strain evidence="3 4">CBS 166.37</strain>
    </source>
</reference>
<keyword evidence="2" id="KW-0732">Signal</keyword>
<sequence length="227" mass="24771">MHVLFAFLATAIAFSPKVFAFPNTVYIISNAETPSLGLPGLTPVGIQRVEQCIPSVFASLDVGKIISCPPDPDSGACFSTIATATPLANALNLAVDTSCGADEETDDDCVTKLMKKFSKTSNQSIAIVWDLDQMDSLFENIDADEPDNDDDDDDDDDDDEDDSEGHYDILTTVVKGIIKSEVSQNCTGIDGQAPGSFRRSLHARRLKRRETSMKRRHIVSRINRIQA</sequence>
<name>A0A5C3LF33_9AGAR</name>
<gene>
    <name evidence="3" type="ORF">BDQ12DRAFT_694331</name>
</gene>
<feature type="signal peptide" evidence="2">
    <location>
        <begin position="1"/>
        <end position="20"/>
    </location>
</feature>
<organism evidence="3 4">
    <name type="scientific">Crucibulum laeve</name>
    <dbReference type="NCBI Taxonomy" id="68775"/>
    <lineage>
        <taxon>Eukaryota</taxon>
        <taxon>Fungi</taxon>
        <taxon>Dikarya</taxon>
        <taxon>Basidiomycota</taxon>
        <taxon>Agaricomycotina</taxon>
        <taxon>Agaricomycetes</taxon>
        <taxon>Agaricomycetidae</taxon>
        <taxon>Agaricales</taxon>
        <taxon>Agaricineae</taxon>
        <taxon>Nidulariaceae</taxon>
        <taxon>Crucibulum</taxon>
    </lineage>
</organism>
<dbReference type="Proteomes" id="UP000308652">
    <property type="component" value="Unassembled WGS sequence"/>
</dbReference>
<accession>A0A5C3LF33</accession>
<dbReference type="STRING" id="68775.A0A5C3LF33"/>
<dbReference type="EMBL" id="ML213782">
    <property type="protein sequence ID" value="TFK31322.1"/>
    <property type="molecule type" value="Genomic_DNA"/>
</dbReference>
<evidence type="ECO:0000256" key="2">
    <source>
        <dbReference type="SAM" id="SignalP"/>
    </source>
</evidence>
<protein>
    <submittedName>
        <fullName evidence="3">Uncharacterized protein</fullName>
    </submittedName>
</protein>
<evidence type="ECO:0000313" key="3">
    <source>
        <dbReference type="EMBL" id="TFK31322.1"/>
    </source>
</evidence>
<evidence type="ECO:0000313" key="4">
    <source>
        <dbReference type="Proteomes" id="UP000308652"/>
    </source>
</evidence>